<comment type="caution">
    <text evidence="1">The sequence shown here is derived from an EMBL/GenBank/DDBJ whole genome shotgun (WGS) entry which is preliminary data.</text>
</comment>
<proteinExistence type="predicted"/>
<evidence type="ECO:0000313" key="1">
    <source>
        <dbReference type="EMBL" id="KAG9450442.1"/>
    </source>
</evidence>
<dbReference type="AlphaFoldDB" id="A0AAV7ENP7"/>
<sequence>MGISNLNVVSHTRTPVPARLLQQAGQPEIDASFSAKGGGGRTVDQTVALRGNATAELNRLIKFRTTTVGGSPLNHCGLYFNPPKIGY</sequence>
<accession>A0AAV7ENP7</accession>
<reference evidence="1 2" key="1">
    <citation type="submission" date="2021-07" db="EMBL/GenBank/DDBJ databases">
        <title>The Aristolochia fimbriata genome: insights into angiosperm evolution, floral development and chemical biosynthesis.</title>
        <authorList>
            <person name="Jiao Y."/>
        </authorList>
    </citation>
    <scope>NUCLEOTIDE SEQUENCE [LARGE SCALE GENOMIC DNA]</scope>
    <source>
        <strain evidence="1">IBCAS-2021</strain>
        <tissue evidence="1">Leaf</tissue>
    </source>
</reference>
<dbReference type="Proteomes" id="UP000825729">
    <property type="component" value="Unassembled WGS sequence"/>
</dbReference>
<organism evidence="1 2">
    <name type="scientific">Aristolochia fimbriata</name>
    <name type="common">White veined hardy Dutchman's pipe vine</name>
    <dbReference type="NCBI Taxonomy" id="158543"/>
    <lineage>
        <taxon>Eukaryota</taxon>
        <taxon>Viridiplantae</taxon>
        <taxon>Streptophyta</taxon>
        <taxon>Embryophyta</taxon>
        <taxon>Tracheophyta</taxon>
        <taxon>Spermatophyta</taxon>
        <taxon>Magnoliopsida</taxon>
        <taxon>Magnoliidae</taxon>
        <taxon>Piperales</taxon>
        <taxon>Aristolochiaceae</taxon>
        <taxon>Aristolochia</taxon>
    </lineage>
</organism>
<gene>
    <name evidence="1" type="ORF">H6P81_010407</name>
</gene>
<keyword evidence="2" id="KW-1185">Reference proteome</keyword>
<protein>
    <submittedName>
        <fullName evidence="1">Uncharacterized protein</fullName>
    </submittedName>
</protein>
<evidence type="ECO:0000313" key="2">
    <source>
        <dbReference type="Proteomes" id="UP000825729"/>
    </source>
</evidence>
<dbReference type="EMBL" id="JAINDJ010000004">
    <property type="protein sequence ID" value="KAG9450442.1"/>
    <property type="molecule type" value="Genomic_DNA"/>
</dbReference>
<name>A0AAV7ENP7_ARIFI</name>